<reference evidence="1" key="2">
    <citation type="submission" date="2020-11" db="EMBL/GenBank/DDBJ databases">
        <authorList>
            <person name="McCartney M.A."/>
            <person name="Auch B."/>
            <person name="Kono T."/>
            <person name="Mallez S."/>
            <person name="Becker A."/>
            <person name="Gohl D.M."/>
            <person name="Silverstein K.A.T."/>
            <person name="Koren S."/>
            <person name="Bechman K.B."/>
            <person name="Herman A."/>
            <person name="Abrahante J.E."/>
            <person name="Garbe J."/>
        </authorList>
    </citation>
    <scope>NUCLEOTIDE SEQUENCE</scope>
    <source>
        <strain evidence="1">Duluth1</strain>
        <tissue evidence="1">Whole animal</tissue>
    </source>
</reference>
<sequence>MRRKSHLSNSRLFEDSVTRQYYGISPKYPILAIVICGCRVQIPNWSASRWKGMICIDINSVQRKPVRSLHLDKGYITTKCKENRL</sequence>
<name>A0A9D4RMN0_DREPO</name>
<evidence type="ECO:0000313" key="1">
    <source>
        <dbReference type="EMBL" id="KAH3872803.1"/>
    </source>
</evidence>
<accession>A0A9D4RMN0</accession>
<evidence type="ECO:0000313" key="2">
    <source>
        <dbReference type="Proteomes" id="UP000828390"/>
    </source>
</evidence>
<reference evidence="1" key="1">
    <citation type="journal article" date="2019" name="bioRxiv">
        <title>The Genome of the Zebra Mussel, Dreissena polymorpha: A Resource for Invasive Species Research.</title>
        <authorList>
            <person name="McCartney M.A."/>
            <person name="Auch B."/>
            <person name="Kono T."/>
            <person name="Mallez S."/>
            <person name="Zhang Y."/>
            <person name="Obille A."/>
            <person name="Becker A."/>
            <person name="Abrahante J.E."/>
            <person name="Garbe J."/>
            <person name="Badalamenti J.P."/>
            <person name="Herman A."/>
            <person name="Mangelson H."/>
            <person name="Liachko I."/>
            <person name="Sullivan S."/>
            <person name="Sone E.D."/>
            <person name="Koren S."/>
            <person name="Silverstein K.A.T."/>
            <person name="Beckman K.B."/>
            <person name="Gohl D.M."/>
        </authorList>
    </citation>
    <scope>NUCLEOTIDE SEQUENCE</scope>
    <source>
        <strain evidence="1">Duluth1</strain>
        <tissue evidence="1">Whole animal</tissue>
    </source>
</reference>
<organism evidence="1 2">
    <name type="scientific">Dreissena polymorpha</name>
    <name type="common">Zebra mussel</name>
    <name type="synonym">Mytilus polymorpha</name>
    <dbReference type="NCBI Taxonomy" id="45954"/>
    <lineage>
        <taxon>Eukaryota</taxon>
        <taxon>Metazoa</taxon>
        <taxon>Spiralia</taxon>
        <taxon>Lophotrochozoa</taxon>
        <taxon>Mollusca</taxon>
        <taxon>Bivalvia</taxon>
        <taxon>Autobranchia</taxon>
        <taxon>Heteroconchia</taxon>
        <taxon>Euheterodonta</taxon>
        <taxon>Imparidentia</taxon>
        <taxon>Neoheterodontei</taxon>
        <taxon>Myida</taxon>
        <taxon>Dreissenoidea</taxon>
        <taxon>Dreissenidae</taxon>
        <taxon>Dreissena</taxon>
    </lineage>
</organism>
<comment type="caution">
    <text evidence="1">The sequence shown here is derived from an EMBL/GenBank/DDBJ whole genome shotgun (WGS) entry which is preliminary data.</text>
</comment>
<proteinExistence type="predicted"/>
<gene>
    <name evidence="1" type="ORF">DPMN_036026</name>
</gene>
<dbReference type="AlphaFoldDB" id="A0A9D4RMN0"/>
<keyword evidence="2" id="KW-1185">Reference proteome</keyword>
<dbReference type="EMBL" id="JAIWYP010000002">
    <property type="protein sequence ID" value="KAH3872803.1"/>
    <property type="molecule type" value="Genomic_DNA"/>
</dbReference>
<protein>
    <submittedName>
        <fullName evidence="1">Uncharacterized protein</fullName>
    </submittedName>
</protein>
<dbReference type="Proteomes" id="UP000828390">
    <property type="component" value="Unassembled WGS sequence"/>
</dbReference>